<evidence type="ECO:0000256" key="1">
    <source>
        <dbReference type="ARBA" id="ARBA00001947"/>
    </source>
</evidence>
<evidence type="ECO:0000256" key="3">
    <source>
        <dbReference type="ARBA" id="ARBA00012784"/>
    </source>
</evidence>
<keyword evidence="4" id="KW-0479">Metal-binding</keyword>
<keyword evidence="9" id="KW-1185">Reference proteome</keyword>
<feature type="domain" description="Adenosine deaminase" evidence="7">
    <location>
        <begin position="20"/>
        <end position="390"/>
    </location>
</feature>
<evidence type="ECO:0000256" key="2">
    <source>
        <dbReference type="ARBA" id="ARBA00006676"/>
    </source>
</evidence>
<dbReference type="Gene3D" id="3.20.20.140">
    <property type="entry name" value="Metal-dependent hydrolases"/>
    <property type="match status" value="1"/>
</dbReference>
<gene>
    <name evidence="8" type="ORF">CWE09_08365</name>
</gene>
<dbReference type="PANTHER" id="PTHR11409">
    <property type="entry name" value="ADENOSINE DEAMINASE"/>
    <property type="match status" value="1"/>
</dbReference>
<comment type="similarity">
    <text evidence="2">Belongs to the metallo-dependent hydrolases superfamily. Adenosine and AMP deaminases family.</text>
</comment>
<dbReference type="PANTHER" id="PTHR11409:SF43">
    <property type="entry name" value="ADENOSINE DEAMINASE"/>
    <property type="match status" value="1"/>
</dbReference>
<name>A0A432W9C5_9GAMM</name>
<comment type="cofactor">
    <cofactor evidence="1">
        <name>Zn(2+)</name>
        <dbReference type="ChEBI" id="CHEBI:29105"/>
    </cofactor>
</comment>
<dbReference type="GO" id="GO:0004000">
    <property type="term" value="F:adenosine deaminase activity"/>
    <property type="evidence" value="ECO:0007669"/>
    <property type="project" value="UniProtKB-ARBA"/>
</dbReference>
<sequence>MSASTTAHSKYSLDFIREMPKADLHLHLDGSLRPDSLIAMAKQNKIELPSYTVDGLYDKVFKENYQNLGEYLNGFQYTCAVLRDLESLEQASYELAIDNLEEGVNYIEVRFAPQLLMDPAKGVTFDKVMHAVNDGLKRAQKEYNNGPSVKQEGKPPFHYGIINCAMRMFGNKGFSPYYTHMFQLLSDHKPIDVIKVAAMELVRASVRVRDEQGLPIVGLDIAGQEIGYPAHKFKEVYEYAHRNFLLKTVHAGEAYGAESIYEALTQCFADRLGHGYSLFSPEMIEAPEIEDKAQYANNLASFIADRRIAVEVCLTSNMQTNPAIGELKNHNFGHMLENRLATIICTDNRLVSRTTVSNEYKLALDTFDVPLKRLKDIVAYGFKKNFFPGDYLQKRAYAKQTLEYFDKVAHKYGFI</sequence>
<dbReference type="OrthoDB" id="105475at2"/>
<dbReference type="RefSeq" id="WP_126803510.1">
    <property type="nucleotide sequence ID" value="NZ_PIPL01000001.1"/>
</dbReference>
<keyword evidence="6" id="KW-0862">Zinc</keyword>
<dbReference type="InterPro" id="IPR032466">
    <property type="entry name" value="Metal_Hydrolase"/>
</dbReference>
<evidence type="ECO:0000256" key="4">
    <source>
        <dbReference type="ARBA" id="ARBA00022723"/>
    </source>
</evidence>
<dbReference type="GO" id="GO:0046872">
    <property type="term" value="F:metal ion binding"/>
    <property type="evidence" value="ECO:0007669"/>
    <property type="project" value="UniProtKB-KW"/>
</dbReference>
<dbReference type="GO" id="GO:0046103">
    <property type="term" value="P:inosine biosynthetic process"/>
    <property type="evidence" value="ECO:0007669"/>
    <property type="project" value="TreeGrafter"/>
</dbReference>
<evidence type="ECO:0000313" key="9">
    <source>
        <dbReference type="Proteomes" id="UP000288293"/>
    </source>
</evidence>
<accession>A0A432W9C5</accession>
<dbReference type="SUPFAM" id="SSF51556">
    <property type="entry name" value="Metallo-dependent hydrolases"/>
    <property type="match status" value="1"/>
</dbReference>
<dbReference type="EMBL" id="PIPL01000001">
    <property type="protein sequence ID" value="RUO26699.1"/>
    <property type="molecule type" value="Genomic_DNA"/>
</dbReference>
<dbReference type="EC" id="3.5.4.4" evidence="3"/>
<dbReference type="GO" id="GO:0006154">
    <property type="term" value="P:adenosine catabolic process"/>
    <property type="evidence" value="ECO:0007669"/>
    <property type="project" value="TreeGrafter"/>
</dbReference>
<dbReference type="GO" id="GO:0005829">
    <property type="term" value="C:cytosol"/>
    <property type="evidence" value="ECO:0007669"/>
    <property type="project" value="TreeGrafter"/>
</dbReference>
<organism evidence="8 9">
    <name type="scientific">Aliidiomarina minuta</name>
    <dbReference type="NCBI Taxonomy" id="880057"/>
    <lineage>
        <taxon>Bacteria</taxon>
        <taxon>Pseudomonadati</taxon>
        <taxon>Pseudomonadota</taxon>
        <taxon>Gammaproteobacteria</taxon>
        <taxon>Alteromonadales</taxon>
        <taxon>Idiomarinaceae</taxon>
        <taxon>Aliidiomarina</taxon>
    </lineage>
</organism>
<dbReference type="Proteomes" id="UP000288293">
    <property type="component" value="Unassembled WGS sequence"/>
</dbReference>
<dbReference type="AlphaFoldDB" id="A0A432W9C5"/>
<keyword evidence="5" id="KW-0378">Hydrolase</keyword>
<dbReference type="InterPro" id="IPR006330">
    <property type="entry name" value="Ado/ade_deaminase"/>
</dbReference>
<evidence type="ECO:0000259" key="7">
    <source>
        <dbReference type="Pfam" id="PF00962"/>
    </source>
</evidence>
<evidence type="ECO:0000256" key="6">
    <source>
        <dbReference type="ARBA" id="ARBA00022833"/>
    </source>
</evidence>
<dbReference type="GO" id="GO:0009897">
    <property type="term" value="C:external side of plasma membrane"/>
    <property type="evidence" value="ECO:0007669"/>
    <property type="project" value="TreeGrafter"/>
</dbReference>
<dbReference type="InterPro" id="IPR001365">
    <property type="entry name" value="A_deaminase_dom"/>
</dbReference>
<dbReference type="Pfam" id="PF00962">
    <property type="entry name" value="A_deaminase"/>
    <property type="match status" value="1"/>
</dbReference>
<dbReference type="GO" id="GO:0060169">
    <property type="term" value="P:negative regulation of adenosine receptor signaling pathway"/>
    <property type="evidence" value="ECO:0007669"/>
    <property type="project" value="TreeGrafter"/>
</dbReference>
<reference evidence="8 9" key="1">
    <citation type="journal article" date="2011" name="Front. Microbiol.">
        <title>Genomic signatures of strain selection and enhancement in Bacillus atrophaeus var. globigii, a historical biowarfare simulant.</title>
        <authorList>
            <person name="Gibbons H.S."/>
            <person name="Broomall S.M."/>
            <person name="McNew L.A."/>
            <person name="Daligault H."/>
            <person name="Chapman C."/>
            <person name="Bruce D."/>
            <person name="Karavis M."/>
            <person name="Krepps M."/>
            <person name="McGregor P.A."/>
            <person name="Hong C."/>
            <person name="Park K.H."/>
            <person name="Akmal A."/>
            <person name="Feldman A."/>
            <person name="Lin J.S."/>
            <person name="Chang W.E."/>
            <person name="Higgs B.W."/>
            <person name="Demirev P."/>
            <person name="Lindquist J."/>
            <person name="Liem A."/>
            <person name="Fochler E."/>
            <person name="Read T.D."/>
            <person name="Tapia R."/>
            <person name="Johnson S."/>
            <person name="Bishop-Lilly K.A."/>
            <person name="Detter C."/>
            <person name="Han C."/>
            <person name="Sozhamannan S."/>
            <person name="Rosenzweig C.N."/>
            <person name="Skowronski E.W."/>
        </authorList>
    </citation>
    <scope>NUCLEOTIDE SEQUENCE [LARGE SCALE GENOMIC DNA]</scope>
    <source>
        <strain evidence="8 9">MLST1</strain>
    </source>
</reference>
<comment type="caution">
    <text evidence="8">The sequence shown here is derived from an EMBL/GenBank/DDBJ whole genome shotgun (WGS) entry which is preliminary data.</text>
</comment>
<evidence type="ECO:0000313" key="8">
    <source>
        <dbReference type="EMBL" id="RUO26699.1"/>
    </source>
</evidence>
<proteinExistence type="inferred from homology"/>
<protein>
    <recommendedName>
        <fullName evidence="3">adenosine deaminase</fullName>
        <ecNumber evidence="3">3.5.4.4</ecNumber>
    </recommendedName>
</protein>
<dbReference type="GO" id="GO:0043103">
    <property type="term" value="P:hypoxanthine salvage"/>
    <property type="evidence" value="ECO:0007669"/>
    <property type="project" value="TreeGrafter"/>
</dbReference>
<evidence type="ECO:0000256" key="5">
    <source>
        <dbReference type="ARBA" id="ARBA00022801"/>
    </source>
</evidence>